<comment type="caution">
    <text evidence="3">The sequence shown here is derived from an EMBL/GenBank/DDBJ whole genome shotgun (WGS) entry which is preliminary data.</text>
</comment>
<dbReference type="Proteomes" id="UP001570417">
    <property type="component" value="Unassembled WGS sequence"/>
</dbReference>
<dbReference type="Pfam" id="PF00497">
    <property type="entry name" value="SBP_bac_3"/>
    <property type="match status" value="1"/>
</dbReference>
<sequence>MHKSIMITSLVSLFSSYALMASESVHYYVIANQAQPFQIETNGSDHSGMVTDIVQAVFQGSQYELEYHTYPFNRMITLLESQQQNNWITYGSPTWGNIQSRNLSDIPIYNVKHTLLSSQSKPFDFENMDDLENKAVVLLLGFEYPNLDPYFQEGQIEELRVKDYTAAFRVLKRIPGDTVFVEMESRVKYNLAQQNLDPSTFQLQNFDSVIPNYPIHLAFDPQMDPELQSFINQRLVALKANGKLDKIVQQY</sequence>
<evidence type="ECO:0000313" key="4">
    <source>
        <dbReference type="Proteomes" id="UP001570417"/>
    </source>
</evidence>
<evidence type="ECO:0000259" key="2">
    <source>
        <dbReference type="Pfam" id="PF00497"/>
    </source>
</evidence>
<dbReference type="SUPFAM" id="SSF53850">
    <property type="entry name" value="Periplasmic binding protein-like II"/>
    <property type="match status" value="1"/>
</dbReference>
<keyword evidence="4" id="KW-1185">Reference proteome</keyword>
<dbReference type="RefSeq" id="WP_372265971.1">
    <property type="nucleotide sequence ID" value="NZ_JBFRUW010000028.1"/>
</dbReference>
<gene>
    <name evidence="3" type="ORF">AB4566_09560</name>
</gene>
<keyword evidence="1" id="KW-0732">Signal</keyword>
<dbReference type="EMBL" id="JBFRUW010000028">
    <property type="protein sequence ID" value="MFA0568520.1"/>
    <property type="molecule type" value="Genomic_DNA"/>
</dbReference>
<evidence type="ECO:0000256" key="1">
    <source>
        <dbReference type="SAM" id="SignalP"/>
    </source>
</evidence>
<name>A0ABV4NAS7_9VIBR</name>
<feature type="chain" id="PRO_5046750933" evidence="1">
    <location>
        <begin position="21"/>
        <end position="251"/>
    </location>
</feature>
<organism evidence="3 4">
    <name type="scientific">Vibrio gallaecicus</name>
    <dbReference type="NCBI Taxonomy" id="552386"/>
    <lineage>
        <taxon>Bacteria</taxon>
        <taxon>Pseudomonadati</taxon>
        <taxon>Pseudomonadota</taxon>
        <taxon>Gammaproteobacteria</taxon>
        <taxon>Vibrionales</taxon>
        <taxon>Vibrionaceae</taxon>
        <taxon>Vibrio</taxon>
    </lineage>
</organism>
<evidence type="ECO:0000313" key="3">
    <source>
        <dbReference type="EMBL" id="MFA0568520.1"/>
    </source>
</evidence>
<dbReference type="Gene3D" id="3.40.190.10">
    <property type="entry name" value="Periplasmic binding protein-like II"/>
    <property type="match status" value="2"/>
</dbReference>
<feature type="signal peptide" evidence="1">
    <location>
        <begin position="1"/>
        <end position="20"/>
    </location>
</feature>
<reference evidence="3 4" key="1">
    <citation type="journal article" date="2024" name="ISME J.">
        <title>Tailless and filamentous prophages are predominant in marine Vibrio.</title>
        <authorList>
            <person name="Steensen K."/>
            <person name="Seneca J."/>
            <person name="Bartlau N."/>
            <person name="Yu X.A."/>
            <person name="Hussain F.A."/>
            <person name="Polz M.F."/>
        </authorList>
    </citation>
    <scope>NUCLEOTIDE SEQUENCE [LARGE SCALE GENOMIC DNA]</scope>
    <source>
        <strain evidence="3 4">10N.222.51.A1</strain>
    </source>
</reference>
<feature type="domain" description="Solute-binding protein family 3/N-terminal" evidence="2">
    <location>
        <begin position="30"/>
        <end position="251"/>
    </location>
</feature>
<proteinExistence type="predicted"/>
<dbReference type="InterPro" id="IPR001638">
    <property type="entry name" value="Solute-binding_3/MltF_N"/>
</dbReference>
<accession>A0ABV4NAS7</accession>
<protein>
    <submittedName>
        <fullName evidence="3">Substrate-binding periplasmic protein</fullName>
    </submittedName>
</protein>